<dbReference type="Proteomes" id="UP000176938">
    <property type="component" value="Unassembled WGS sequence"/>
</dbReference>
<evidence type="ECO:0000313" key="3">
    <source>
        <dbReference type="Proteomes" id="UP000176938"/>
    </source>
</evidence>
<evidence type="ECO:0000256" key="1">
    <source>
        <dbReference type="SAM" id="MobiDB-lite"/>
    </source>
</evidence>
<dbReference type="EMBL" id="METP01000004">
    <property type="protein sequence ID" value="OGC07439.1"/>
    <property type="molecule type" value="Genomic_DNA"/>
</dbReference>
<comment type="caution">
    <text evidence="2">The sequence shown here is derived from an EMBL/GenBank/DDBJ whole genome shotgun (WGS) entry which is preliminary data.</text>
</comment>
<reference evidence="2 3" key="1">
    <citation type="journal article" date="2016" name="Nat. Commun.">
        <title>Thousands of microbial genomes shed light on interconnected biogeochemical processes in an aquifer system.</title>
        <authorList>
            <person name="Anantharaman K."/>
            <person name="Brown C.T."/>
            <person name="Hug L.A."/>
            <person name="Sharon I."/>
            <person name="Castelle C.J."/>
            <person name="Probst A.J."/>
            <person name="Thomas B.C."/>
            <person name="Singh A."/>
            <person name="Wilkins M.J."/>
            <person name="Karaoz U."/>
            <person name="Brodie E.L."/>
            <person name="Williams K.H."/>
            <person name="Hubbard S.S."/>
            <person name="Banfield J.F."/>
        </authorList>
    </citation>
    <scope>NUCLEOTIDE SEQUENCE [LARGE SCALE GENOMIC DNA]</scope>
</reference>
<feature type="region of interest" description="Disordered" evidence="1">
    <location>
        <begin position="551"/>
        <end position="605"/>
    </location>
</feature>
<protein>
    <submittedName>
        <fullName evidence="2">Uncharacterized protein</fullName>
    </submittedName>
</protein>
<sequence length="605" mass="68513">MFSLARPKPLPPANIDPPPDYNFFYHIDQGEDYGAYLKLGKVLNSFWEIFKFLPNFAQEGYTLGREESTSDAGIGEWTEAMFNDDGDRVRQGFSYRERIDGDYSRRYGDWHSSTYGLEDAWGYGKAKEFKNFDNKPGVTSRVHITDEDLEEYLDGEDLVDPVEYAALLFAANQDDIPENDISLARITNYHEVEAFLAQPVFSGLNFFQIMTKGGDYSTLSSFDSGGDGRIDNRDTVLPGNGFLYEGKEDYGGIDGKGAFLMMEAILSARRDVNWATSLFLGSPSDIKENNNQPMIDQQDWFLNEYLRGADVHNLSLLSLIPALQHSWHTANLLLTGGAVQGDGTLFKGFRYDARTSAASNKFINWLRANVAEYIANLSDGPDKESAIKLKEEAFFEIPDLPYGLDGSNGEGIGWDYFSKTGSSPGGWVAEGINPLAVYDADYRNRQNILSHSNYAISQILGFDTPILMGEQPVMYEGRAYWLQDTNWVFHAVGSIEKYQNQAKLRTLQTLWLNMQNMQNYKNDYRKWKKEVVEKSDAEYNEKLDELLAEKRKGMAKSENAKSAQKAKKVRQKMANYSNNKAKKIDQQTNRLSQNKAAARKSNKDK</sequence>
<proteinExistence type="predicted"/>
<feature type="compositionally biased region" description="Polar residues" evidence="1">
    <location>
        <begin position="586"/>
        <end position="595"/>
    </location>
</feature>
<evidence type="ECO:0000313" key="2">
    <source>
        <dbReference type="EMBL" id="OGC07439.1"/>
    </source>
</evidence>
<accession>A0A1F4RGW9</accession>
<organism evidence="2 3">
    <name type="scientific">candidate division WOR-1 bacterium RIFCSPLOWO2_02_FULL_46_20</name>
    <dbReference type="NCBI Taxonomy" id="1802567"/>
    <lineage>
        <taxon>Bacteria</taxon>
        <taxon>Bacillati</taxon>
        <taxon>Saganbacteria</taxon>
    </lineage>
</organism>
<name>A0A1F4RGW9_UNCSA</name>
<gene>
    <name evidence="2" type="ORF">A3H38_06420</name>
</gene>
<dbReference type="AlphaFoldDB" id="A0A1F4RGW9"/>